<accession>A0A8H4EJN3</accession>
<dbReference type="EMBL" id="WTPW01000568">
    <property type="protein sequence ID" value="KAF0498701.1"/>
    <property type="molecule type" value="Genomic_DNA"/>
</dbReference>
<reference evidence="2 3" key="1">
    <citation type="journal article" date="2019" name="Environ. Microbiol.">
        <title>At the nexus of three kingdoms: the genome of the mycorrhizal fungus Gigaspora margarita provides insights into plant, endobacterial and fungal interactions.</title>
        <authorList>
            <person name="Venice F."/>
            <person name="Ghignone S."/>
            <person name="Salvioli di Fossalunga A."/>
            <person name="Amselem J."/>
            <person name="Novero M."/>
            <person name="Xianan X."/>
            <person name="Sedzielewska Toro K."/>
            <person name="Morin E."/>
            <person name="Lipzen A."/>
            <person name="Grigoriev I.V."/>
            <person name="Henrissat B."/>
            <person name="Martin F.M."/>
            <person name="Bonfante P."/>
        </authorList>
    </citation>
    <scope>NUCLEOTIDE SEQUENCE [LARGE SCALE GENOMIC DNA]</scope>
    <source>
        <strain evidence="2 3">BEG34</strain>
    </source>
</reference>
<evidence type="ECO:0000313" key="2">
    <source>
        <dbReference type="EMBL" id="KAF0498701.1"/>
    </source>
</evidence>
<protein>
    <submittedName>
        <fullName evidence="2">Protein lava lamp-like: PROVISIONAL</fullName>
    </submittedName>
</protein>
<comment type="caution">
    <text evidence="2">The sequence shown here is derived from an EMBL/GenBank/DDBJ whole genome shotgun (WGS) entry which is preliminary data.</text>
</comment>
<sequence length="146" mass="17333">MYIFFVIHIHFLHDTYIFFFVILVNSIEHSIYFNNNDANNDISMALAELDDTFFVENSSSESDQNISDNEIKSESDNDKNFDDNSNTTYLSNFEYIDNSNNYIEDRVYDDLKLNVRELFKKGKCTCRSKCLEKIGYEWFLAMPYRV</sequence>
<keyword evidence="3" id="KW-1185">Reference proteome</keyword>
<organism evidence="2 3">
    <name type="scientific">Gigaspora margarita</name>
    <dbReference type="NCBI Taxonomy" id="4874"/>
    <lineage>
        <taxon>Eukaryota</taxon>
        <taxon>Fungi</taxon>
        <taxon>Fungi incertae sedis</taxon>
        <taxon>Mucoromycota</taxon>
        <taxon>Glomeromycotina</taxon>
        <taxon>Glomeromycetes</taxon>
        <taxon>Diversisporales</taxon>
        <taxon>Gigasporaceae</taxon>
        <taxon>Gigaspora</taxon>
    </lineage>
</organism>
<evidence type="ECO:0000256" key="1">
    <source>
        <dbReference type="SAM" id="MobiDB-lite"/>
    </source>
</evidence>
<dbReference type="OrthoDB" id="2409273at2759"/>
<feature type="compositionally biased region" description="Polar residues" evidence="1">
    <location>
        <begin position="58"/>
        <end position="68"/>
    </location>
</feature>
<feature type="compositionally biased region" description="Basic and acidic residues" evidence="1">
    <location>
        <begin position="69"/>
        <end position="82"/>
    </location>
</feature>
<dbReference type="AlphaFoldDB" id="A0A8H4EJN3"/>
<gene>
    <name evidence="2" type="ORF">F8M41_020522</name>
</gene>
<dbReference type="Proteomes" id="UP000439903">
    <property type="component" value="Unassembled WGS sequence"/>
</dbReference>
<feature type="region of interest" description="Disordered" evidence="1">
    <location>
        <begin position="58"/>
        <end position="83"/>
    </location>
</feature>
<name>A0A8H4EJN3_GIGMA</name>
<evidence type="ECO:0000313" key="3">
    <source>
        <dbReference type="Proteomes" id="UP000439903"/>
    </source>
</evidence>
<proteinExistence type="predicted"/>